<gene>
    <name evidence="2" type="ORF">CSSPTR1EN2_LOCUS22471</name>
</gene>
<name>A0ABP0V143_9BRYO</name>
<protein>
    <submittedName>
        <fullName evidence="2">Uncharacterized protein</fullName>
    </submittedName>
</protein>
<sequence>MARRTGSVPLRRVSEVAPFSPTSATPKARTSPWVSFCLLLMGALALIGYSYGNSVFQHTESTGINAGHNSARLLAARSGDDTADSGTILSTWDGLRASSRPECSAPVCDVIPILLDMYGKTMHRLLHIGPGTCGVVSKLLKEGGSEAWGIQPFKMKEPVHKTCHNLLHKGFIRIADANRPLPYRSRSFSFVLVTDTLDVMKVRELNTTLNELSRLSAHSLVVIVSKHRHLQAVKMIAKPGKIIKPLKPRTRAWWLLRFQLLGLKEDEEKSKHFDAVIQEMGKKFSFYIFHLLVPSFSTGLFSSVLSSGVYTYRDSYYWAS</sequence>
<dbReference type="PANTHER" id="PTHR34208">
    <property type="entry name" value="S-ADENOSYL-L-METHIONINE-DEPENDENT METHYLTRANSFERASE-RELATED"/>
    <property type="match status" value="1"/>
</dbReference>
<reference evidence="2" key="1">
    <citation type="submission" date="2024-02" db="EMBL/GenBank/DDBJ databases">
        <authorList>
            <consortium name="ELIXIR-Norway"/>
            <consortium name="Elixir Norway"/>
        </authorList>
    </citation>
    <scope>NUCLEOTIDE SEQUENCE</scope>
</reference>
<accession>A0ABP0V143</accession>
<evidence type="ECO:0000313" key="3">
    <source>
        <dbReference type="Proteomes" id="UP001497512"/>
    </source>
</evidence>
<keyword evidence="1" id="KW-0472">Membrane</keyword>
<dbReference type="EMBL" id="OZ019900">
    <property type="protein sequence ID" value="CAK9234946.1"/>
    <property type="molecule type" value="Genomic_DNA"/>
</dbReference>
<evidence type="ECO:0000313" key="2">
    <source>
        <dbReference type="EMBL" id="CAK9234946.1"/>
    </source>
</evidence>
<feature type="transmembrane region" description="Helical" evidence="1">
    <location>
        <begin position="287"/>
        <end position="310"/>
    </location>
</feature>
<dbReference type="PANTHER" id="PTHR34208:SF5">
    <property type="entry name" value="OS01G0144000 PROTEIN"/>
    <property type="match status" value="1"/>
</dbReference>
<organism evidence="2 3">
    <name type="scientific">Sphagnum troendelagicum</name>
    <dbReference type="NCBI Taxonomy" id="128251"/>
    <lineage>
        <taxon>Eukaryota</taxon>
        <taxon>Viridiplantae</taxon>
        <taxon>Streptophyta</taxon>
        <taxon>Embryophyta</taxon>
        <taxon>Bryophyta</taxon>
        <taxon>Sphagnophytina</taxon>
        <taxon>Sphagnopsida</taxon>
        <taxon>Sphagnales</taxon>
        <taxon>Sphagnaceae</taxon>
        <taxon>Sphagnum</taxon>
    </lineage>
</organism>
<keyword evidence="1" id="KW-1133">Transmembrane helix</keyword>
<evidence type="ECO:0000256" key="1">
    <source>
        <dbReference type="SAM" id="Phobius"/>
    </source>
</evidence>
<feature type="transmembrane region" description="Helical" evidence="1">
    <location>
        <begin position="33"/>
        <end position="51"/>
    </location>
</feature>
<keyword evidence="1" id="KW-0812">Transmembrane</keyword>
<dbReference type="Proteomes" id="UP001497512">
    <property type="component" value="Chromosome 8"/>
</dbReference>
<keyword evidence="3" id="KW-1185">Reference proteome</keyword>
<proteinExistence type="predicted"/>
<dbReference type="InterPro" id="IPR044689">
    <property type="entry name" value="CGR2/3"/>
</dbReference>